<dbReference type="EMBL" id="CP043661">
    <property type="protein sequence ID" value="QNE18233.1"/>
    <property type="molecule type" value="Genomic_DNA"/>
</dbReference>
<dbReference type="AlphaFoldDB" id="A0A7G6WW68"/>
<protein>
    <submittedName>
        <fullName evidence="1">Uncharacterized protein</fullName>
    </submittedName>
</protein>
<evidence type="ECO:0000313" key="1">
    <source>
        <dbReference type="EMBL" id="QNE18233.1"/>
    </source>
</evidence>
<evidence type="ECO:0000313" key="2">
    <source>
        <dbReference type="Proteomes" id="UP000515563"/>
    </source>
</evidence>
<dbReference type="Proteomes" id="UP000515563">
    <property type="component" value="Chromosome"/>
</dbReference>
<dbReference type="RefSeq" id="WP_185447223.1">
    <property type="nucleotide sequence ID" value="NZ_CP043661.1"/>
</dbReference>
<name>A0A7G6WW68_9ACTN</name>
<reference evidence="1 2" key="2">
    <citation type="journal article" date="2020" name="Microbiol. Resour. Announc.">
        <title>Antarctic desert soil bacteria exhibit high novel natural product potential, evaluated through long-read genome sequencing and comparative genomics.</title>
        <authorList>
            <person name="Benaud N."/>
            <person name="Edwards R.J."/>
            <person name="Amos T.G."/>
            <person name="D'Agostino P.M."/>
            <person name="Gutierrez-Chavez C."/>
            <person name="Montgomery K."/>
            <person name="Nicetic I."/>
            <person name="Ferrari B.C."/>
        </authorList>
    </citation>
    <scope>NUCLEOTIDE SEQUENCE [LARGE SCALE GENOMIC DNA]</scope>
    <source>
        <strain evidence="1 2">SPB151</strain>
    </source>
</reference>
<organism evidence="1 2">
    <name type="scientific">Kribbella qitaiheensis</name>
    <dbReference type="NCBI Taxonomy" id="1544730"/>
    <lineage>
        <taxon>Bacteria</taxon>
        <taxon>Bacillati</taxon>
        <taxon>Actinomycetota</taxon>
        <taxon>Actinomycetes</taxon>
        <taxon>Propionibacteriales</taxon>
        <taxon>Kribbellaceae</taxon>
        <taxon>Kribbella</taxon>
    </lineage>
</organism>
<reference evidence="2" key="1">
    <citation type="submission" date="2019-09" db="EMBL/GenBank/DDBJ databases">
        <title>Antimicrobial potential of Antarctic Bacteria.</title>
        <authorList>
            <person name="Benaud N."/>
            <person name="Edwards R.J."/>
            <person name="Ferrari B.C."/>
        </authorList>
    </citation>
    <scope>NUCLEOTIDE SEQUENCE [LARGE SCALE GENOMIC DNA]</scope>
    <source>
        <strain evidence="2">SPB151</strain>
    </source>
</reference>
<dbReference type="KEGG" id="kqi:F1D05_10405"/>
<gene>
    <name evidence="1" type="ORF">F1D05_10405</name>
</gene>
<accession>A0A7G6WW68</accession>
<keyword evidence="2" id="KW-1185">Reference proteome</keyword>
<sequence length="129" mass="14232">MPINNAAGLPWTELFSDRCPHCGAALIGDLIPEEDRRPGGPDRYRRDIGVETNDYDGILYWTCPDCDAAWPGWLGRGARADLARRRAAEHNQRVAETPDQERRVRAAAAVEAPRVDEILALAGLTSPRA</sequence>
<proteinExistence type="predicted"/>